<dbReference type="Proteomes" id="UP000198972">
    <property type="component" value="Unassembled WGS sequence"/>
</dbReference>
<reference evidence="1 2" key="1">
    <citation type="submission" date="2016-10" db="EMBL/GenBank/DDBJ databases">
        <authorList>
            <person name="de Groot N.N."/>
        </authorList>
    </citation>
    <scope>NUCLEOTIDE SEQUENCE [LARGE SCALE GENOMIC DNA]</scope>
    <source>
        <strain evidence="1 2">DSM 28129</strain>
    </source>
</reference>
<organism evidence="1 2">
    <name type="scientific">Fontibacillus panacisegetis</name>
    <dbReference type="NCBI Taxonomy" id="670482"/>
    <lineage>
        <taxon>Bacteria</taxon>
        <taxon>Bacillati</taxon>
        <taxon>Bacillota</taxon>
        <taxon>Bacilli</taxon>
        <taxon>Bacillales</taxon>
        <taxon>Paenibacillaceae</taxon>
        <taxon>Fontibacillus</taxon>
    </lineage>
</organism>
<dbReference type="InterPro" id="IPR027310">
    <property type="entry name" value="Profilin_CS"/>
</dbReference>
<protein>
    <submittedName>
        <fullName evidence="1">Uncharacterized protein</fullName>
    </submittedName>
</protein>
<dbReference type="STRING" id="670482.SAMN04488542_1382"/>
<sequence length="38" mass="4650">MSWDNIVEQVMKFKKDNRNVWFRGQGDSSWELKSSLFR</sequence>
<dbReference type="EMBL" id="FNBG01000038">
    <property type="protein sequence ID" value="SDG35976.1"/>
    <property type="molecule type" value="Genomic_DNA"/>
</dbReference>
<proteinExistence type="predicted"/>
<dbReference type="AlphaFoldDB" id="A0A1G7TKW3"/>
<evidence type="ECO:0000313" key="2">
    <source>
        <dbReference type="Proteomes" id="UP000198972"/>
    </source>
</evidence>
<dbReference type="PROSITE" id="PS00414">
    <property type="entry name" value="PROFILIN"/>
    <property type="match status" value="1"/>
</dbReference>
<gene>
    <name evidence="1" type="ORF">SAMN04488542_1382</name>
</gene>
<name>A0A1G7TKW3_9BACL</name>
<evidence type="ECO:0000313" key="1">
    <source>
        <dbReference type="EMBL" id="SDG35976.1"/>
    </source>
</evidence>
<keyword evidence="2" id="KW-1185">Reference proteome</keyword>
<dbReference type="GO" id="GO:0003779">
    <property type="term" value="F:actin binding"/>
    <property type="evidence" value="ECO:0007669"/>
    <property type="project" value="InterPro"/>
</dbReference>
<accession>A0A1G7TKW3</accession>